<protein>
    <submittedName>
        <fullName evidence="1">Uncharacterized protein</fullName>
    </submittedName>
</protein>
<name>A0A2S1R1Q8_9FLAO</name>
<sequence length="151" mass="16705">MWEKAYLWQKIIIMNKRIVALSVVFALAFTACTEKKETATEEPAAVEVVDKTATAVDSVPAPAEVPDKSAQLAEGTEITVKGEITEINQGKDGYTAKLKMANGTVYFATISIPNLKDPKQYRKFNVGDVIKVIGKTFKVEEDTMIKVEELY</sequence>
<accession>A0A2S1R1Q8</accession>
<gene>
    <name evidence="1" type="ORF">HYN59_15990</name>
</gene>
<organism evidence="1 2">
    <name type="scientific">Flavobacterium album</name>
    <dbReference type="NCBI Taxonomy" id="2175091"/>
    <lineage>
        <taxon>Bacteria</taxon>
        <taxon>Pseudomonadati</taxon>
        <taxon>Bacteroidota</taxon>
        <taxon>Flavobacteriia</taxon>
        <taxon>Flavobacteriales</taxon>
        <taxon>Flavobacteriaceae</taxon>
        <taxon>Flavobacterium</taxon>
    </lineage>
</organism>
<dbReference type="Proteomes" id="UP000244929">
    <property type="component" value="Chromosome"/>
</dbReference>
<dbReference type="AlphaFoldDB" id="A0A2S1R1Q8"/>
<dbReference type="PROSITE" id="PS51257">
    <property type="entry name" value="PROKAR_LIPOPROTEIN"/>
    <property type="match status" value="1"/>
</dbReference>
<proteinExistence type="predicted"/>
<evidence type="ECO:0000313" key="1">
    <source>
        <dbReference type="EMBL" id="AWH86516.1"/>
    </source>
</evidence>
<evidence type="ECO:0000313" key="2">
    <source>
        <dbReference type="Proteomes" id="UP000244929"/>
    </source>
</evidence>
<keyword evidence="2" id="KW-1185">Reference proteome</keyword>
<dbReference type="KEGG" id="falb:HYN59_15990"/>
<dbReference type="EMBL" id="CP029186">
    <property type="protein sequence ID" value="AWH86516.1"/>
    <property type="molecule type" value="Genomic_DNA"/>
</dbReference>
<reference evidence="1 2" key="1">
    <citation type="submission" date="2018-04" db="EMBL/GenBank/DDBJ databases">
        <title>Genome sequencing of Flavobacterium sp. HYN0059.</title>
        <authorList>
            <person name="Yi H."/>
            <person name="Baek C."/>
        </authorList>
    </citation>
    <scope>NUCLEOTIDE SEQUENCE [LARGE SCALE GENOMIC DNA]</scope>
    <source>
        <strain evidence="1 2">HYN0059</strain>
    </source>
</reference>